<dbReference type="OrthoDB" id="3559580at2759"/>
<name>A0A9Q8Z4M7_CURCL</name>
<accession>A0A9Q8Z4M7</accession>
<dbReference type="PANTHER" id="PTHR35391:SF5">
    <property type="entry name" value="DUF6590 DOMAIN-CONTAINING PROTEIN"/>
    <property type="match status" value="1"/>
</dbReference>
<sequence length="262" mass="29559">MVTPDSEPEWNQEYQRYLYTRWNPEYGRYYRTHYVEGEGWVLFDWLPAPVRSDSPHEVQAVQARPASSPPVEGPQIVGTYDFNKPAPNSHVEPLDSSYYVRSSSFFVVGRVFSVLFSEAAGATATPYNDSFSCVKHGELVYSQIRRFIVVSTRHGFCYAVPIFTYGNQATTKRGVDPSAHSIAYSMGSSYTLLRGESTLEKQPICIMMAQGVPSLSVASRIFFGIHHAIQHNVKVKDIGQVHPNDLRNLLSHWKGENLGPDY</sequence>
<dbReference type="VEuPathDB" id="FungiDB:yc1106_02354"/>
<keyword evidence="3" id="KW-1185">Reference proteome</keyword>
<proteinExistence type="predicted"/>
<evidence type="ECO:0000259" key="1">
    <source>
        <dbReference type="Pfam" id="PF20233"/>
    </source>
</evidence>
<dbReference type="Proteomes" id="UP001056012">
    <property type="component" value="Chromosome 2"/>
</dbReference>
<dbReference type="Pfam" id="PF20233">
    <property type="entry name" value="DUF6590"/>
    <property type="match status" value="1"/>
</dbReference>
<feature type="domain" description="DUF6590" evidence="1">
    <location>
        <begin position="103"/>
        <end position="250"/>
    </location>
</feature>
<protein>
    <recommendedName>
        <fullName evidence="1">DUF6590 domain-containing protein</fullName>
    </recommendedName>
</protein>
<dbReference type="InterPro" id="IPR046497">
    <property type="entry name" value="DUF6590"/>
</dbReference>
<dbReference type="PANTHER" id="PTHR35391">
    <property type="entry name" value="C2H2-TYPE DOMAIN-CONTAINING PROTEIN-RELATED"/>
    <property type="match status" value="1"/>
</dbReference>
<dbReference type="EMBL" id="CP089275">
    <property type="protein sequence ID" value="USP75080.1"/>
    <property type="molecule type" value="Genomic_DNA"/>
</dbReference>
<evidence type="ECO:0000313" key="3">
    <source>
        <dbReference type="Proteomes" id="UP001056012"/>
    </source>
</evidence>
<dbReference type="AlphaFoldDB" id="A0A9Q8Z4M7"/>
<evidence type="ECO:0000313" key="2">
    <source>
        <dbReference type="EMBL" id="USP75080.1"/>
    </source>
</evidence>
<reference evidence="2" key="1">
    <citation type="submission" date="2021-12" db="EMBL/GenBank/DDBJ databases">
        <title>Curvularia clavata genome.</title>
        <authorList>
            <person name="Cao Y."/>
        </authorList>
    </citation>
    <scope>NUCLEOTIDE SEQUENCE</scope>
    <source>
        <strain evidence="2">Yc1106</strain>
    </source>
</reference>
<gene>
    <name evidence="2" type="ORF">yc1106_02354</name>
</gene>
<organism evidence="2 3">
    <name type="scientific">Curvularia clavata</name>
    <dbReference type="NCBI Taxonomy" id="95742"/>
    <lineage>
        <taxon>Eukaryota</taxon>
        <taxon>Fungi</taxon>
        <taxon>Dikarya</taxon>
        <taxon>Ascomycota</taxon>
        <taxon>Pezizomycotina</taxon>
        <taxon>Dothideomycetes</taxon>
        <taxon>Pleosporomycetidae</taxon>
        <taxon>Pleosporales</taxon>
        <taxon>Pleosporineae</taxon>
        <taxon>Pleosporaceae</taxon>
        <taxon>Curvularia</taxon>
    </lineage>
</organism>